<comment type="caution">
    <text evidence="6">The sequence shown here is derived from an EMBL/GenBank/DDBJ whole genome shotgun (WGS) entry which is preliminary data.</text>
</comment>
<organism evidence="6 7">
    <name type="scientific">Paraburkholderia piptadeniae</name>
    <dbReference type="NCBI Taxonomy" id="1701573"/>
    <lineage>
        <taxon>Bacteria</taxon>
        <taxon>Pseudomonadati</taxon>
        <taxon>Pseudomonadota</taxon>
        <taxon>Betaproteobacteria</taxon>
        <taxon>Burkholderiales</taxon>
        <taxon>Burkholderiaceae</taxon>
        <taxon>Paraburkholderia</taxon>
    </lineage>
</organism>
<keyword evidence="3" id="KW-0804">Transcription</keyword>
<dbReference type="InterPro" id="IPR011711">
    <property type="entry name" value="GntR_C"/>
</dbReference>
<dbReference type="EMBL" id="CYGY02000068">
    <property type="protein sequence ID" value="SIT49323.1"/>
    <property type="molecule type" value="Genomic_DNA"/>
</dbReference>
<sequence length="68" mass="7583">MYGLRHGSTDSLRAHDADQTAHAAHKKIYDAVAARDPDRAERAMLEHLGHVEAFYWQEATGDDPAQPL</sequence>
<dbReference type="Proteomes" id="UP000195569">
    <property type="component" value="Unassembled WGS sequence"/>
</dbReference>
<accession>A0A1N7SPH6</accession>
<evidence type="ECO:0000256" key="1">
    <source>
        <dbReference type="ARBA" id="ARBA00023015"/>
    </source>
</evidence>
<keyword evidence="7" id="KW-1185">Reference proteome</keyword>
<keyword evidence="2" id="KW-0238">DNA-binding</keyword>
<dbReference type="InterPro" id="IPR008920">
    <property type="entry name" value="TF_FadR/GntR_C"/>
</dbReference>
<dbReference type="GO" id="GO:0003677">
    <property type="term" value="F:DNA binding"/>
    <property type="evidence" value="ECO:0007669"/>
    <property type="project" value="UniProtKB-KW"/>
</dbReference>
<protein>
    <submittedName>
        <fullName evidence="6">GntR domain protein</fullName>
    </submittedName>
</protein>
<dbReference type="Gene3D" id="1.20.120.530">
    <property type="entry name" value="GntR ligand-binding domain-like"/>
    <property type="match status" value="1"/>
</dbReference>
<feature type="region of interest" description="Disordered" evidence="4">
    <location>
        <begin position="1"/>
        <end position="20"/>
    </location>
</feature>
<dbReference type="SUPFAM" id="SSF48008">
    <property type="entry name" value="GntR ligand-binding domain-like"/>
    <property type="match status" value="1"/>
</dbReference>
<dbReference type="Pfam" id="PF07729">
    <property type="entry name" value="FCD"/>
    <property type="match status" value="1"/>
</dbReference>
<evidence type="ECO:0000256" key="3">
    <source>
        <dbReference type="ARBA" id="ARBA00023163"/>
    </source>
</evidence>
<evidence type="ECO:0000313" key="7">
    <source>
        <dbReference type="Proteomes" id="UP000195569"/>
    </source>
</evidence>
<feature type="domain" description="GntR C-terminal" evidence="5">
    <location>
        <begin position="11"/>
        <end position="49"/>
    </location>
</feature>
<evidence type="ECO:0000256" key="4">
    <source>
        <dbReference type="SAM" id="MobiDB-lite"/>
    </source>
</evidence>
<dbReference type="RefSeq" id="WP_087738375.1">
    <property type="nucleotide sequence ID" value="NZ_CYGY02000068.1"/>
</dbReference>
<name>A0A1N7SPH6_9BURK</name>
<gene>
    <name evidence="6" type="ORF">BN2476_680075</name>
</gene>
<evidence type="ECO:0000313" key="6">
    <source>
        <dbReference type="EMBL" id="SIT49323.1"/>
    </source>
</evidence>
<proteinExistence type="predicted"/>
<reference evidence="6" key="1">
    <citation type="submission" date="2016-12" db="EMBL/GenBank/DDBJ databases">
        <authorList>
            <person name="Moulin L."/>
        </authorList>
    </citation>
    <scope>NUCLEOTIDE SEQUENCE [LARGE SCALE GENOMIC DNA]</scope>
    <source>
        <strain evidence="6">STM 7183</strain>
    </source>
</reference>
<keyword evidence="1" id="KW-0805">Transcription regulation</keyword>
<evidence type="ECO:0000256" key="2">
    <source>
        <dbReference type="ARBA" id="ARBA00023125"/>
    </source>
</evidence>
<dbReference type="AlphaFoldDB" id="A0A1N7SPH6"/>
<evidence type="ECO:0000259" key="5">
    <source>
        <dbReference type="Pfam" id="PF07729"/>
    </source>
</evidence>